<dbReference type="GeneID" id="94830163"/>
<reference evidence="4" key="1">
    <citation type="submission" date="2016-10" db="EMBL/GenBank/DDBJ databases">
        <authorList>
            <person name="Benchimol M."/>
            <person name="Almeida L.G."/>
            <person name="Vasconcelos A.T."/>
            <person name="Perreira-Neves A."/>
            <person name="Rosa I.A."/>
            <person name="Tasca T."/>
            <person name="Bogo M.R."/>
            <person name="de Souza W."/>
        </authorList>
    </citation>
    <scope>NUCLEOTIDE SEQUENCE [LARGE SCALE GENOMIC DNA]</scope>
    <source>
        <strain evidence="4">K</strain>
    </source>
</reference>
<keyword evidence="5" id="KW-1185">Reference proteome</keyword>
<comment type="caution">
    <text evidence="4">The sequence shown here is derived from an EMBL/GenBank/DDBJ whole genome shotgun (WGS) entry which is preliminary data.</text>
</comment>
<feature type="repeat" description="WD" evidence="3">
    <location>
        <begin position="416"/>
        <end position="460"/>
    </location>
</feature>
<dbReference type="VEuPathDB" id="TrichDB:TRFO_10442"/>
<dbReference type="SMART" id="SM00320">
    <property type="entry name" value="WD40"/>
    <property type="match status" value="2"/>
</dbReference>
<evidence type="ECO:0000256" key="1">
    <source>
        <dbReference type="ARBA" id="ARBA00022574"/>
    </source>
</evidence>
<dbReference type="OrthoDB" id="10255630at2759"/>
<evidence type="ECO:0000313" key="5">
    <source>
        <dbReference type="Proteomes" id="UP000179807"/>
    </source>
</evidence>
<gene>
    <name evidence="4" type="ORF">TRFO_10442</name>
</gene>
<dbReference type="PROSITE" id="PS50082">
    <property type="entry name" value="WD_REPEATS_2"/>
    <property type="match status" value="2"/>
</dbReference>
<dbReference type="AlphaFoldDB" id="A0A1J4J8T6"/>
<proteinExistence type="predicted"/>
<dbReference type="InterPro" id="IPR019775">
    <property type="entry name" value="WD40_repeat_CS"/>
</dbReference>
<dbReference type="PANTHER" id="PTHR19855">
    <property type="entry name" value="WD40 REPEAT PROTEIN 12, 37"/>
    <property type="match status" value="1"/>
</dbReference>
<dbReference type="SUPFAM" id="SSF50978">
    <property type="entry name" value="WD40 repeat-like"/>
    <property type="match status" value="1"/>
</dbReference>
<keyword evidence="1 3" id="KW-0853">WD repeat</keyword>
<dbReference type="InterPro" id="IPR015943">
    <property type="entry name" value="WD40/YVTN_repeat-like_dom_sf"/>
</dbReference>
<dbReference type="EMBL" id="MLAK01001237">
    <property type="protein sequence ID" value="OHS95552.1"/>
    <property type="molecule type" value="Genomic_DNA"/>
</dbReference>
<dbReference type="Pfam" id="PF00400">
    <property type="entry name" value="WD40"/>
    <property type="match status" value="1"/>
</dbReference>
<dbReference type="InterPro" id="IPR001680">
    <property type="entry name" value="WD40_rpt"/>
</dbReference>
<dbReference type="Proteomes" id="UP000179807">
    <property type="component" value="Unassembled WGS sequence"/>
</dbReference>
<dbReference type="RefSeq" id="XP_068348689.1">
    <property type="nucleotide sequence ID" value="XM_068495459.1"/>
</dbReference>
<evidence type="ECO:0000256" key="3">
    <source>
        <dbReference type="PROSITE-ProRule" id="PRU00221"/>
    </source>
</evidence>
<accession>A0A1J4J8T6</accession>
<dbReference type="InterPro" id="IPR036322">
    <property type="entry name" value="WD40_repeat_dom_sf"/>
</dbReference>
<keyword evidence="2" id="KW-0677">Repeat</keyword>
<evidence type="ECO:0000313" key="4">
    <source>
        <dbReference type="EMBL" id="OHS95552.1"/>
    </source>
</evidence>
<name>A0A1J4J8T6_9EUKA</name>
<dbReference type="PANTHER" id="PTHR19855:SF25">
    <property type="match status" value="1"/>
</dbReference>
<feature type="repeat" description="WD" evidence="3">
    <location>
        <begin position="372"/>
        <end position="405"/>
    </location>
</feature>
<dbReference type="PROSITE" id="PS00678">
    <property type="entry name" value="WD_REPEATS_1"/>
    <property type="match status" value="1"/>
</dbReference>
<dbReference type="Gene3D" id="2.130.10.10">
    <property type="entry name" value="YVTN repeat-like/Quinoprotein amine dehydrogenase"/>
    <property type="match status" value="1"/>
</dbReference>
<organism evidence="4 5">
    <name type="scientific">Tritrichomonas foetus</name>
    <dbReference type="NCBI Taxonomy" id="1144522"/>
    <lineage>
        <taxon>Eukaryota</taxon>
        <taxon>Metamonada</taxon>
        <taxon>Parabasalia</taxon>
        <taxon>Tritrichomonadida</taxon>
        <taxon>Tritrichomonadidae</taxon>
        <taxon>Tritrichomonas</taxon>
    </lineage>
</organism>
<sequence>MHSDEELKDGRYFPSPKEQAILTQTIDQYFSLPERSEQRSIVVQNVTAKLAEINPRWTHRAVRLWFNNNKRTCLKTSVQFDPHQIHGTDVSADRMPLKKRPQRSPSVGSFITRPLSPPADITIADNLASVFTAISQQRQSLDEKKKLETDITSRLIEGSGRLWADHIAPIEQVHSITAPETMPDCHDPKSSQSPQYINEIIQRYNSIEAGILVNGIPAVIDFDSTEQKRTLFLNNENYPTACPFPASSLFFDDSTSTFFTAAGTKVFQIDKDGSLLPNVLIPGCPPMLRSSICATNEGIVLGSRRNIYFWNYQQLDRSSNLPQDHPNFSNSMDSGLQSVTSVISVNSMIAAASNNHHAIHIMNHEGRSVSTFIGHGAGVTCLNNSNKNDNLFISGSVDLTARLWDSRELTGPIVQIQRHYAPLSSVYLYSENNMPTLAFTGGEDHIVRIWDLRINRPLSEVHVGMGIPVAIDYNMQTRTMSVLTKEKSATIAEGFQILPADDTGRFIEKCLNLYIKYTFNQF</sequence>
<evidence type="ECO:0000256" key="2">
    <source>
        <dbReference type="ARBA" id="ARBA00022737"/>
    </source>
</evidence>
<protein>
    <submittedName>
        <fullName evidence="4">Uncharacterized protein</fullName>
    </submittedName>
</protein>